<keyword evidence="6" id="KW-0413">Isomerase</keyword>
<dbReference type="EC" id="5.6.2.4" evidence="8"/>
<dbReference type="GO" id="GO:0043138">
    <property type="term" value="F:3'-5' DNA helicase activity"/>
    <property type="evidence" value="ECO:0007669"/>
    <property type="project" value="UniProtKB-EC"/>
</dbReference>
<dbReference type="InterPro" id="IPR014016">
    <property type="entry name" value="UvrD-like_ATP-bd"/>
</dbReference>
<keyword evidence="5 10" id="KW-0067">ATP-binding</keyword>
<evidence type="ECO:0000256" key="3">
    <source>
        <dbReference type="ARBA" id="ARBA00022801"/>
    </source>
</evidence>
<keyword evidence="4 10" id="KW-0347">Helicase</keyword>
<keyword evidence="13" id="KW-1185">Reference proteome</keyword>
<dbReference type="AlphaFoldDB" id="A0A443IFE5"/>
<protein>
    <recommendedName>
        <fullName evidence="8">DNA 3'-5' helicase</fullName>
        <ecNumber evidence="8">5.6.2.4</ecNumber>
    </recommendedName>
</protein>
<dbReference type="GO" id="GO:0005524">
    <property type="term" value="F:ATP binding"/>
    <property type="evidence" value="ECO:0007669"/>
    <property type="project" value="UniProtKB-UniRule"/>
</dbReference>
<reference evidence="12 13" key="1">
    <citation type="submission" date="2014-04" db="EMBL/GenBank/DDBJ databases">
        <title>Draft genome sequence of Pantoea beijingensis strain LMG 27579, an emerging pathogen to Pleurotus eryngii with potential industrial application.</title>
        <authorList>
            <person name="Xu F."/>
            <person name="Liu Y."/>
            <person name="Wang S."/>
            <person name="Yin Y."/>
            <person name="Ma Y."/>
            <person name="Zhao S."/>
            <person name="Rong C."/>
        </authorList>
    </citation>
    <scope>NUCLEOTIDE SEQUENCE [LARGE SCALE GENOMIC DNA]</scope>
    <source>
        <strain evidence="12 13">LMG 27579</strain>
    </source>
</reference>
<dbReference type="Pfam" id="PF00580">
    <property type="entry name" value="UvrD-helicase"/>
    <property type="match status" value="1"/>
</dbReference>
<organism evidence="12 13">
    <name type="scientific">[Pantoea] beijingensis</name>
    <dbReference type="NCBI Taxonomy" id="1324864"/>
    <lineage>
        <taxon>Bacteria</taxon>
        <taxon>Pseudomonadati</taxon>
        <taxon>Pseudomonadota</taxon>
        <taxon>Gammaproteobacteria</taxon>
        <taxon>Enterobacterales</taxon>
        <taxon>Erwiniaceae</taxon>
        <taxon>Erwinia</taxon>
    </lineage>
</organism>
<dbReference type="PANTHER" id="PTHR11070">
    <property type="entry name" value="UVRD / RECB / PCRA DNA HELICASE FAMILY MEMBER"/>
    <property type="match status" value="1"/>
</dbReference>
<dbReference type="Pfam" id="PF13361">
    <property type="entry name" value="UvrD_C"/>
    <property type="match status" value="1"/>
</dbReference>
<evidence type="ECO:0000256" key="8">
    <source>
        <dbReference type="ARBA" id="ARBA00034808"/>
    </source>
</evidence>
<dbReference type="Gene3D" id="3.40.50.300">
    <property type="entry name" value="P-loop containing nucleotide triphosphate hydrolases"/>
    <property type="match status" value="2"/>
</dbReference>
<dbReference type="PROSITE" id="PS51198">
    <property type="entry name" value="UVRD_HELICASE_ATP_BIND"/>
    <property type="match status" value="1"/>
</dbReference>
<evidence type="ECO:0000256" key="7">
    <source>
        <dbReference type="ARBA" id="ARBA00034617"/>
    </source>
</evidence>
<dbReference type="InterPro" id="IPR013986">
    <property type="entry name" value="DExx_box_DNA_helicase_dom_sf"/>
</dbReference>
<evidence type="ECO:0000256" key="6">
    <source>
        <dbReference type="ARBA" id="ARBA00023235"/>
    </source>
</evidence>
<dbReference type="RefSeq" id="WP_128176040.1">
    <property type="nucleotide sequence ID" value="NZ_CP071409.1"/>
</dbReference>
<gene>
    <name evidence="12" type="ORF">ED28_05585</name>
</gene>
<name>A0A443IFE5_9GAMM</name>
<comment type="catalytic activity">
    <reaction evidence="9">
        <text>ATP + H2O = ADP + phosphate + H(+)</text>
        <dbReference type="Rhea" id="RHEA:13065"/>
        <dbReference type="ChEBI" id="CHEBI:15377"/>
        <dbReference type="ChEBI" id="CHEBI:15378"/>
        <dbReference type="ChEBI" id="CHEBI:30616"/>
        <dbReference type="ChEBI" id="CHEBI:43474"/>
        <dbReference type="ChEBI" id="CHEBI:456216"/>
        <dbReference type="EC" id="5.6.2.4"/>
    </reaction>
</comment>
<accession>A0A443IFE5</accession>
<evidence type="ECO:0000313" key="13">
    <source>
        <dbReference type="Proteomes" id="UP000288794"/>
    </source>
</evidence>
<feature type="binding site" evidence="10">
    <location>
        <begin position="27"/>
        <end position="34"/>
    </location>
    <ligand>
        <name>ATP</name>
        <dbReference type="ChEBI" id="CHEBI:30616"/>
    </ligand>
</feature>
<keyword evidence="2 10" id="KW-0547">Nucleotide-binding</keyword>
<dbReference type="InterPro" id="IPR014017">
    <property type="entry name" value="DNA_helicase_UvrD-like_C"/>
</dbReference>
<evidence type="ECO:0000259" key="11">
    <source>
        <dbReference type="PROSITE" id="PS51198"/>
    </source>
</evidence>
<evidence type="ECO:0000256" key="5">
    <source>
        <dbReference type="ARBA" id="ARBA00022840"/>
    </source>
</evidence>
<feature type="domain" description="UvrD-like helicase ATP-binding" evidence="11">
    <location>
        <begin position="6"/>
        <end position="281"/>
    </location>
</feature>
<evidence type="ECO:0000256" key="4">
    <source>
        <dbReference type="ARBA" id="ARBA00022806"/>
    </source>
</evidence>
<dbReference type="GO" id="GO:0000725">
    <property type="term" value="P:recombinational repair"/>
    <property type="evidence" value="ECO:0007669"/>
    <property type="project" value="TreeGrafter"/>
</dbReference>
<dbReference type="EMBL" id="JMEE01000007">
    <property type="protein sequence ID" value="RWR02793.1"/>
    <property type="molecule type" value="Genomic_DNA"/>
</dbReference>
<evidence type="ECO:0000256" key="1">
    <source>
        <dbReference type="ARBA" id="ARBA00009922"/>
    </source>
</evidence>
<dbReference type="Proteomes" id="UP000288794">
    <property type="component" value="Unassembled WGS sequence"/>
</dbReference>
<proteinExistence type="inferred from homology"/>
<dbReference type="InterPro" id="IPR027417">
    <property type="entry name" value="P-loop_NTPase"/>
</dbReference>
<dbReference type="CDD" id="cd17932">
    <property type="entry name" value="DEXQc_UvrD"/>
    <property type="match status" value="1"/>
</dbReference>
<evidence type="ECO:0000313" key="12">
    <source>
        <dbReference type="EMBL" id="RWR02793.1"/>
    </source>
</evidence>
<evidence type="ECO:0000256" key="10">
    <source>
        <dbReference type="PROSITE-ProRule" id="PRU00560"/>
    </source>
</evidence>
<sequence length="599" mass="68819">MFMWDKSDLNTEQEAAILETGSVFLIACPGSGKTRTLTYKIAYELSRLESNKQFVVAITYTHRAADEIHERIESLGVDTSRLWIGTIHSFCLEWILKPYGIYHEVLDRGFRVIDQHEREKILETLCKPYQKPKITFWDCEFYFTETGYVLSCPQVWKHDGLHEILGRYFDILRESRQIDFELILFYAYQLIARHPAISTLLAQLFSFVLVDEYQDTKRIQYSIITAILKAGQGATKTFIVGDPNQAIYQSLGGFPIAYEDFKAMAGIDIKERELSKNYRSSERIIDYFGNFNVHATLIEAASDARAYQSIISFNDTVRKTDLEAELIRLIRFNIESMGIAPREVCVLAPQWTHLASMTRRLVASMPEYSFDGPGMVPFARDPENFWYRLSKIALTQASPGMYVRRLRWAGDILNDLEASGASVSKFTRKSLLRECNAIKIDEADGLTYLRTFFDALFVNLEIDFRLFSLLQEHHTAFFDSSQARIERLKSEGSEFIGDIETFRKVFQSRTGITISTIHGVKGTEFDAVIAYALLEDMVPHFNDPNGQESAMKLLYVIGSRARKNLHLISERGRIRQYSGEEYQVTRKLAACTFGYDQIP</sequence>
<comment type="caution">
    <text evidence="12">The sequence shown here is derived from an EMBL/GenBank/DDBJ whole genome shotgun (WGS) entry which is preliminary data.</text>
</comment>
<dbReference type="GO" id="GO:0003677">
    <property type="term" value="F:DNA binding"/>
    <property type="evidence" value="ECO:0007669"/>
    <property type="project" value="UniProtKB-KW"/>
</dbReference>
<evidence type="ECO:0000256" key="2">
    <source>
        <dbReference type="ARBA" id="ARBA00022741"/>
    </source>
</evidence>
<dbReference type="Gene3D" id="1.10.10.160">
    <property type="match status" value="1"/>
</dbReference>
<dbReference type="SUPFAM" id="SSF52540">
    <property type="entry name" value="P-loop containing nucleoside triphosphate hydrolases"/>
    <property type="match status" value="1"/>
</dbReference>
<dbReference type="InterPro" id="IPR000212">
    <property type="entry name" value="DNA_helicase_UvrD/REP"/>
</dbReference>
<comment type="catalytic activity">
    <reaction evidence="7">
        <text>Couples ATP hydrolysis with the unwinding of duplex DNA by translocating in the 3'-5' direction.</text>
        <dbReference type="EC" id="5.6.2.4"/>
    </reaction>
</comment>
<evidence type="ECO:0000256" key="9">
    <source>
        <dbReference type="ARBA" id="ARBA00048988"/>
    </source>
</evidence>
<comment type="similarity">
    <text evidence="1">Belongs to the helicase family. UvrD subfamily.</text>
</comment>
<keyword evidence="3 10" id="KW-0378">Hydrolase</keyword>
<dbReference type="GO" id="GO:0016887">
    <property type="term" value="F:ATP hydrolysis activity"/>
    <property type="evidence" value="ECO:0007669"/>
    <property type="project" value="RHEA"/>
</dbReference>